<evidence type="ECO:0000256" key="6">
    <source>
        <dbReference type="ARBA" id="ARBA00022692"/>
    </source>
</evidence>
<dbReference type="SUPFAM" id="SSF56935">
    <property type="entry name" value="Porins"/>
    <property type="match status" value="1"/>
</dbReference>
<dbReference type="PANTHER" id="PTHR32552:SF68">
    <property type="entry name" value="FERRICHROME OUTER MEMBRANE TRANSPORTER_PHAGE RECEPTOR"/>
    <property type="match status" value="1"/>
</dbReference>
<keyword evidence="12" id="KW-0675">Receptor</keyword>
<keyword evidence="4 14" id="KW-1134">Transmembrane beta strand</keyword>
<keyword evidence="9" id="KW-0406">Ion transport</keyword>
<keyword evidence="3 14" id="KW-0813">Transport</keyword>
<evidence type="ECO:0000256" key="15">
    <source>
        <dbReference type="RuleBase" id="RU003357"/>
    </source>
</evidence>
<evidence type="ECO:0000256" key="8">
    <source>
        <dbReference type="ARBA" id="ARBA00023004"/>
    </source>
</evidence>
<feature type="chain" id="PRO_5045707981" description="TonB-dependent siderophore receptor" evidence="16">
    <location>
        <begin position="24"/>
        <end position="790"/>
    </location>
</feature>
<evidence type="ECO:0000256" key="11">
    <source>
        <dbReference type="ARBA" id="ARBA00023136"/>
    </source>
</evidence>
<dbReference type="RefSeq" id="WP_345257799.1">
    <property type="nucleotide sequence ID" value="NZ_BAABGY010000016.1"/>
</dbReference>
<dbReference type="InterPro" id="IPR008969">
    <property type="entry name" value="CarboxyPept-like_regulatory"/>
</dbReference>
<sequence>MGTTARRFLFFLSSCLVLLTAAASEAPGKISGTVRSAEGLPAAFVTVQVKETKQSTATNEDGVFHLFQVAPGNYTLQLTAIGFEPLEQIVTVAADNTLQLELRLAQSARQLAQVVVTGQKRRTSTVTKTNIPLLDLPMSIQVIDQQIIRQQAAFDLKDIVRNVSGVNQTGSYNGGYQFFNSRGFDMNNWTNFRRNGTLLWNMGNHYADFYESVEFLKGPSAILYGDVAPGGVINFVTKKPLPYNYGRIDLRVGEYGLVRPAVDLAGPLDAKGKVLYRLNTSYERSKSFRDVVENETVMMAPALTWNISPKASWNVELNYKNDERVGDPGLVSPDGTFEGLRRISEKTFLGEREATYGYKNTSLISTFKVYLGKQWYLQQTSSVMQTLRTPLNVYVNNDADAAGNVTRYQYFFRQKFNTRTAMLDAVGEVATGPIRHKLLVGADFMDDGIRMGGFLQDDIAGTINLYRPEQGKASLKALPLVWDNNAGFTRRIGLYAQDQLSFLNDKLQVLLGVRYNRYVSGTRYDNKADKPADYTEVVEKPLVPRLGVVYKPLPYLSVYTSYAESYEVNGFDWIDARKQVPPTFGTQYEAGIKADLLQKRLGVTLSVFNIEKENVYSWAESATAPSIDYVSWSAQEGYYTYLAKRHRSRGIELDINGRVNDNLNILATGSYIRAEIVDDIVYQKGNRLANQPREMFSLWANYTFSRALKGLSLGYGAFYKGAFFADASNAAGGKVPANYTMDASVGYSWKQWSAQVNVSNLTDRVSYLGAFGSWEPQWTRRTVLTLSYKL</sequence>
<evidence type="ECO:0000256" key="7">
    <source>
        <dbReference type="ARBA" id="ARBA00022729"/>
    </source>
</evidence>
<dbReference type="PANTHER" id="PTHR32552">
    <property type="entry name" value="FERRICHROME IRON RECEPTOR-RELATED"/>
    <property type="match status" value="1"/>
</dbReference>
<accession>A0ABP8HP68</accession>
<proteinExistence type="inferred from homology"/>
<evidence type="ECO:0008006" key="21">
    <source>
        <dbReference type="Google" id="ProtNLM"/>
    </source>
</evidence>
<dbReference type="CDD" id="cd01347">
    <property type="entry name" value="ligand_gated_channel"/>
    <property type="match status" value="1"/>
</dbReference>
<feature type="signal peptide" evidence="16">
    <location>
        <begin position="1"/>
        <end position="23"/>
    </location>
</feature>
<evidence type="ECO:0000313" key="19">
    <source>
        <dbReference type="EMBL" id="GAA4342017.1"/>
    </source>
</evidence>
<keyword evidence="10 15" id="KW-0798">TonB box</keyword>
<comment type="similarity">
    <text evidence="2 14 15">Belongs to the TonB-dependent receptor family.</text>
</comment>
<feature type="domain" description="TonB-dependent receptor plug" evidence="18">
    <location>
        <begin position="133"/>
        <end position="232"/>
    </location>
</feature>
<dbReference type="Pfam" id="PF00593">
    <property type="entry name" value="TonB_dep_Rec_b-barrel"/>
    <property type="match status" value="1"/>
</dbReference>
<dbReference type="Pfam" id="PF07715">
    <property type="entry name" value="Plug"/>
    <property type="match status" value="1"/>
</dbReference>
<dbReference type="InterPro" id="IPR036942">
    <property type="entry name" value="Beta-barrel_TonB_sf"/>
</dbReference>
<evidence type="ECO:0000256" key="16">
    <source>
        <dbReference type="SAM" id="SignalP"/>
    </source>
</evidence>
<dbReference type="Gene3D" id="2.60.40.1120">
    <property type="entry name" value="Carboxypeptidase-like, regulatory domain"/>
    <property type="match status" value="1"/>
</dbReference>
<evidence type="ECO:0000256" key="10">
    <source>
        <dbReference type="ARBA" id="ARBA00023077"/>
    </source>
</evidence>
<organism evidence="19 20">
    <name type="scientific">Flaviaesturariibacter amylovorans</name>
    <dbReference type="NCBI Taxonomy" id="1084520"/>
    <lineage>
        <taxon>Bacteria</taxon>
        <taxon>Pseudomonadati</taxon>
        <taxon>Bacteroidota</taxon>
        <taxon>Chitinophagia</taxon>
        <taxon>Chitinophagales</taxon>
        <taxon>Chitinophagaceae</taxon>
        <taxon>Flaviaestuariibacter</taxon>
    </lineage>
</organism>
<evidence type="ECO:0000256" key="14">
    <source>
        <dbReference type="PROSITE-ProRule" id="PRU01360"/>
    </source>
</evidence>
<dbReference type="Pfam" id="PF13715">
    <property type="entry name" value="CarbopepD_reg_2"/>
    <property type="match status" value="1"/>
</dbReference>
<evidence type="ECO:0000256" key="3">
    <source>
        <dbReference type="ARBA" id="ARBA00022448"/>
    </source>
</evidence>
<evidence type="ECO:0000256" key="2">
    <source>
        <dbReference type="ARBA" id="ARBA00009810"/>
    </source>
</evidence>
<keyword evidence="11 14" id="KW-0472">Membrane</keyword>
<dbReference type="Gene3D" id="2.170.130.10">
    <property type="entry name" value="TonB-dependent receptor, plug domain"/>
    <property type="match status" value="1"/>
</dbReference>
<evidence type="ECO:0000313" key="20">
    <source>
        <dbReference type="Proteomes" id="UP001501725"/>
    </source>
</evidence>
<dbReference type="Gene3D" id="2.40.170.20">
    <property type="entry name" value="TonB-dependent receptor, beta-barrel domain"/>
    <property type="match status" value="1"/>
</dbReference>
<dbReference type="InterPro" id="IPR012910">
    <property type="entry name" value="Plug_dom"/>
</dbReference>
<keyword evidence="7 16" id="KW-0732">Signal</keyword>
<reference evidence="20" key="1">
    <citation type="journal article" date="2019" name="Int. J. Syst. Evol. Microbiol.">
        <title>The Global Catalogue of Microorganisms (GCM) 10K type strain sequencing project: providing services to taxonomists for standard genome sequencing and annotation.</title>
        <authorList>
            <consortium name="The Broad Institute Genomics Platform"/>
            <consortium name="The Broad Institute Genome Sequencing Center for Infectious Disease"/>
            <person name="Wu L."/>
            <person name="Ma J."/>
        </authorList>
    </citation>
    <scope>NUCLEOTIDE SEQUENCE [LARGE SCALE GENOMIC DNA]</scope>
    <source>
        <strain evidence="20">JCM 17919</strain>
    </source>
</reference>
<keyword evidence="5" id="KW-0410">Iron transport</keyword>
<dbReference type="Proteomes" id="UP001501725">
    <property type="component" value="Unassembled WGS sequence"/>
</dbReference>
<comment type="caution">
    <text evidence="19">The sequence shown here is derived from an EMBL/GenBank/DDBJ whole genome shotgun (WGS) entry which is preliminary data.</text>
</comment>
<evidence type="ECO:0000259" key="17">
    <source>
        <dbReference type="Pfam" id="PF00593"/>
    </source>
</evidence>
<comment type="subcellular location">
    <subcellularLocation>
        <location evidence="1 14">Cell outer membrane</location>
        <topology evidence="1 14">Multi-pass membrane protein</topology>
    </subcellularLocation>
</comment>
<evidence type="ECO:0000256" key="12">
    <source>
        <dbReference type="ARBA" id="ARBA00023170"/>
    </source>
</evidence>
<dbReference type="EMBL" id="BAABGY010000016">
    <property type="protein sequence ID" value="GAA4342017.1"/>
    <property type="molecule type" value="Genomic_DNA"/>
</dbReference>
<evidence type="ECO:0000259" key="18">
    <source>
        <dbReference type="Pfam" id="PF07715"/>
    </source>
</evidence>
<keyword evidence="6 14" id="KW-0812">Transmembrane</keyword>
<dbReference type="InterPro" id="IPR039426">
    <property type="entry name" value="TonB-dep_rcpt-like"/>
</dbReference>
<feature type="domain" description="TonB-dependent receptor-like beta-barrel" evidence="17">
    <location>
        <begin position="305"/>
        <end position="761"/>
    </location>
</feature>
<evidence type="ECO:0000256" key="1">
    <source>
        <dbReference type="ARBA" id="ARBA00004571"/>
    </source>
</evidence>
<dbReference type="PROSITE" id="PS52016">
    <property type="entry name" value="TONB_DEPENDENT_REC_3"/>
    <property type="match status" value="1"/>
</dbReference>
<keyword evidence="13 14" id="KW-0998">Cell outer membrane</keyword>
<evidence type="ECO:0000256" key="9">
    <source>
        <dbReference type="ARBA" id="ARBA00023065"/>
    </source>
</evidence>
<evidence type="ECO:0000256" key="4">
    <source>
        <dbReference type="ARBA" id="ARBA00022452"/>
    </source>
</evidence>
<keyword evidence="20" id="KW-1185">Reference proteome</keyword>
<dbReference type="NCBIfam" id="TIGR01783">
    <property type="entry name" value="TonB-siderophor"/>
    <property type="match status" value="1"/>
</dbReference>
<dbReference type="InterPro" id="IPR000531">
    <property type="entry name" value="Beta-barrel_TonB"/>
</dbReference>
<evidence type="ECO:0000256" key="5">
    <source>
        <dbReference type="ARBA" id="ARBA00022496"/>
    </source>
</evidence>
<dbReference type="InterPro" id="IPR010105">
    <property type="entry name" value="TonB_sidphr_rcpt"/>
</dbReference>
<protein>
    <recommendedName>
        <fullName evidence="21">TonB-dependent siderophore receptor</fullName>
    </recommendedName>
</protein>
<gene>
    <name evidence="19" type="ORF">GCM10023184_40990</name>
</gene>
<dbReference type="SUPFAM" id="SSF49464">
    <property type="entry name" value="Carboxypeptidase regulatory domain-like"/>
    <property type="match status" value="1"/>
</dbReference>
<dbReference type="InterPro" id="IPR037066">
    <property type="entry name" value="Plug_dom_sf"/>
</dbReference>
<evidence type="ECO:0000256" key="13">
    <source>
        <dbReference type="ARBA" id="ARBA00023237"/>
    </source>
</evidence>
<keyword evidence="8" id="KW-0408">Iron</keyword>
<name>A0ABP8HP68_9BACT</name>